<evidence type="ECO:0000313" key="2">
    <source>
        <dbReference type="Proteomes" id="UP000245489"/>
    </source>
</evidence>
<proteinExistence type="predicted"/>
<organism evidence="1 2">
    <name type="scientific">Arcicella aurantiaca</name>
    <dbReference type="NCBI Taxonomy" id="591202"/>
    <lineage>
        <taxon>Bacteria</taxon>
        <taxon>Pseudomonadati</taxon>
        <taxon>Bacteroidota</taxon>
        <taxon>Cytophagia</taxon>
        <taxon>Cytophagales</taxon>
        <taxon>Flectobacillaceae</taxon>
        <taxon>Arcicella</taxon>
    </lineage>
</organism>
<sequence length="41" mass="5038">MNKLYDNKLSEIYSYEDLDVENEFFIGRELETLEGSIWYNR</sequence>
<keyword evidence="2" id="KW-1185">Reference proteome</keyword>
<accession>A0A316DKE9</accession>
<dbReference type="RefSeq" id="WP_262509878.1">
    <property type="nucleotide sequence ID" value="NZ_QGGO01000037.1"/>
</dbReference>
<dbReference type="Proteomes" id="UP000245489">
    <property type="component" value="Unassembled WGS sequence"/>
</dbReference>
<protein>
    <submittedName>
        <fullName evidence="1">Uncharacterized protein</fullName>
    </submittedName>
</protein>
<reference evidence="1 2" key="1">
    <citation type="submission" date="2018-05" db="EMBL/GenBank/DDBJ databases">
        <title>Genomic Encyclopedia of Archaeal and Bacterial Type Strains, Phase II (KMG-II): from individual species to whole genera.</title>
        <authorList>
            <person name="Goeker M."/>
        </authorList>
    </citation>
    <scope>NUCLEOTIDE SEQUENCE [LARGE SCALE GENOMIC DNA]</scope>
    <source>
        <strain evidence="1 2">DSM 22214</strain>
    </source>
</reference>
<dbReference type="AlphaFoldDB" id="A0A316DKE9"/>
<evidence type="ECO:0000313" key="1">
    <source>
        <dbReference type="EMBL" id="PWK17173.1"/>
    </source>
</evidence>
<gene>
    <name evidence="1" type="ORF">LV89_04459</name>
</gene>
<name>A0A316DKE9_9BACT</name>
<comment type="caution">
    <text evidence="1">The sequence shown here is derived from an EMBL/GenBank/DDBJ whole genome shotgun (WGS) entry which is preliminary data.</text>
</comment>
<dbReference type="EMBL" id="QGGO01000037">
    <property type="protein sequence ID" value="PWK17173.1"/>
    <property type="molecule type" value="Genomic_DNA"/>
</dbReference>